<feature type="region of interest" description="Disordered" evidence="1">
    <location>
        <begin position="136"/>
        <end position="469"/>
    </location>
</feature>
<dbReference type="Pfam" id="PF10309">
    <property type="entry name" value="NCBP3"/>
    <property type="match status" value="1"/>
</dbReference>
<feature type="compositionally biased region" description="Gly residues" evidence="1">
    <location>
        <begin position="455"/>
        <end position="469"/>
    </location>
</feature>
<evidence type="ECO:0000313" key="2">
    <source>
        <dbReference type="EMBL" id="KAF2742416.1"/>
    </source>
</evidence>
<organism evidence="2 3">
    <name type="scientific">Sporormia fimetaria CBS 119925</name>
    <dbReference type="NCBI Taxonomy" id="1340428"/>
    <lineage>
        <taxon>Eukaryota</taxon>
        <taxon>Fungi</taxon>
        <taxon>Dikarya</taxon>
        <taxon>Ascomycota</taxon>
        <taxon>Pezizomycotina</taxon>
        <taxon>Dothideomycetes</taxon>
        <taxon>Pleosporomycetidae</taxon>
        <taxon>Pleosporales</taxon>
        <taxon>Sporormiaceae</taxon>
        <taxon>Sporormia</taxon>
    </lineage>
</organism>
<feature type="compositionally biased region" description="Polar residues" evidence="1">
    <location>
        <begin position="388"/>
        <end position="398"/>
    </location>
</feature>
<feature type="compositionally biased region" description="Basic and acidic residues" evidence="1">
    <location>
        <begin position="281"/>
        <end position="306"/>
    </location>
</feature>
<dbReference type="EMBL" id="MU006609">
    <property type="protein sequence ID" value="KAF2742416.1"/>
    <property type="molecule type" value="Genomic_DNA"/>
</dbReference>
<feature type="compositionally biased region" description="Acidic residues" evidence="1">
    <location>
        <begin position="194"/>
        <end position="203"/>
    </location>
</feature>
<feature type="compositionally biased region" description="Basic and acidic residues" evidence="1">
    <location>
        <begin position="216"/>
        <end position="235"/>
    </location>
</feature>
<dbReference type="InterPro" id="IPR019416">
    <property type="entry name" value="NCBP3"/>
</dbReference>
<feature type="compositionally biased region" description="Basic and acidic residues" evidence="1">
    <location>
        <begin position="153"/>
        <end position="187"/>
    </location>
</feature>
<feature type="compositionally biased region" description="Basic and acidic residues" evidence="1">
    <location>
        <begin position="257"/>
        <end position="268"/>
    </location>
</feature>
<feature type="compositionally biased region" description="Acidic residues" evidence="1">
    <location>
        <begin position="1"/>
        <end position="20"/>
    </location>
</feature>
<reference evidence="2" key="1">
    <citation type="journal article" date="2020" name="Stud. Mycol.">
        <title>101 Dothideomycetes genomes: a test case for predicting lifestyles and emergence of pathogens.</title>
        <authorList>
            <person name="Haridas S."/>
            <person name="Albert R."/>
            <person name="Binder M."/>
            <person name="Bloem J."/>
            <person name="Labutti K."/>
            <person name="Salamov A."/>
            <person name="Andreopoulos B."/>
            <person name="Baker S."/>
            <person name="Barry K."/>
            <person name="Bills G."/>
            <person name="Bluhm B."/>
            <person name="Cannon C."/>
            <person name="Castanera R."/>
            <person name="Culley D."/>
            <person name="Daum C."/>
            <person name="Ezra D."/>
            <person name="Gonzalez J."/>
            <person name="Henrissat B."/>
            <person name="Kuo A."/>
            <person name="Liang C."/>
            <person name="Lipzen A."/>
            <person name="Lutzoni F."/>
            <person name="Magnuson J."/>
            <person name="Mondo S."/>
            <person name="Nolan M."/>
            <person name="Ohm R."/>
            <person name="Pangilinan J."/>
            <person name="Park H.-J."/>
            <person name="Ramirez L."/>
            <person name="Alfaro M."/>
            <person name="Sun H."/>
            <person name="Tritt A."/>
            <person name="Yoshinaga Y."/>
            <person name="Zwiers L.-H."/>
            <person name="Turgeon B."/>
            <person name="Goodwin S."/>
            <person name="Spatafora J."/>
            <person name="Crous P."/>
            <person name="Grigoriev I."/>
        </authorList>
    </citation>
    <scope>NUCLEOTIDE SEQUENCE</scope>
    <source>
        <strain evidence="2">CBS 119925</strain>
    </source>
</reference>
<evidence type="ECO:0000313" key="3">
    <source>
        <dbReference type="Proteomes" id="UP000799440"/>
    </source>
</evidence>
<feature type="compositionally biased region" description="Basic residues" evidence="1">
    <location>
        <begin position="269"/>
        <end position="280"/>
    </location>
</feature>
<dbReference type="OrthoDB" id="422106at2759"/>
<dbReference type="GO" id="GO:0003729">
    <property type="term" value="F:mRNA binding"/>
    <property type="evidence" value="ECO:0007669"/>
    <property type="project" value="InterPro"/>
</dbReference>
<name>A0A6A6UY29_9PLEO</name>
<gene>
    <name evidence="2" type="ORF">M011DRAFT_472266</name>
</gene>
<dbReference type="GO" id="GO:0000340">
    <property type="term" value="F:RNA 7-methylguanosine cap binding"/>
    <property type="evidence" value="ECO:0007669"/>
    <property type="project" value="InterPro"/>
</dbReference>
<keyword evidence="3" id="KW-1185">Reference proteome</keyword>
<evidence type="ECO:0000256" key="1">
    <source>
        <dbReference type="SAM" id="MobiDB-lite"/>
    </source>
</evidence>
<feature type="compositionally biased region" description="Polar residues" evidence="1">
    <location>
        <begin position="140"/>
        <end position="152"/>
    </location>
</feature>
<feature type="region of interest" description="Disordered" evidence="1">
    <location>
        <begin position="1"/>
        <end position="41"/>
    </location>
</feature>
<sequence>MADQDIDMLDIDLDGPDEEYTAAQPTTAKDIAPQDEPAMDDSVPAAYYEPLVSQEPWLHALNLQGVSDFGPDDPMEYALEHCPDRRPKRIRWVNDNSVNLEYHSPRDADDALFMMTHSDAGVAALIDPQTSRMALRYSKKPQSSLSIRQANSSDRKTRDAATKSEYYHKHPETRAHDEQKRRAREPTPIRLDYGDGDGDEDLMSENPQTGRRRSFSRRDHNPREMRDSYRPERRREPRHGRLRERSASPSASDSGDDDYRRRSRSPDSKRRRPSSRRRHPRDSSVDLERSTWVKDRYDPSPVDRYEPSPTTRHRRSDATDETNKGSLLSRMTKDGRPVVPGSKPSLAARITRDSDQRPSQPRARRRDYDQAVYDDDQFEHRGGDSNAGRPSQRASSNYGRLKDDYSAPTEESYQAPIKRQGGLEGRTTWARDNGGPSPRSSDNGIKIRGTAGSPDLGGGFSIRGAAGGA</sequence>
<proteinExistence type="predicted"/>
<dbReference type="Proteomes" id="UP000799440">
    <property type="component" value="Unassembled WGS sequence"/>
</dbReference>
<dbReference type="AlphaFoldDB" id="A0A6A6UY29"/>
<accession>A0A6A6UY29</accession>
<protein>
    <submittedName>
        <fullName evidence="2">Uncharacterized protein</fullName>
    </submittedName>
</protein>